<dbReference type="KEGG" id="nlo:107216848"/>
<sequence length="394" mass="44713">MEDQAQAISFANSYFSLVDGLAPGLEDHLAHNVVLDWFGRTISGRENVAAFMKAHKITSRHIFSSIESASGISYRKSQVARKLHRDNAADNYAITSNCRLNFEGLSISDGEPLVLDPENNNVVKKVEESDGPWELNENDLTRLFALDVAPTRVEEIEASIRRMRTEERPSSRRITADEWAFDVLESRSGVKYVEASGQIEFSKKSAKRGAGLQKWRRQSQLQIAYSLVSNEILDEEEPWEVGDLAHQEAVHSIETDGQDRTLLPTLVEITEISSKLVPNINCNFGGYFPAENEEDDFVAQRDRFLENFNAEISVRRAEAALRTPQYNREGRLVFADLYDRPLREEQLPHNCGARFVFNYLIHLIIYQGSSRCRRSLNQEFNAPCGFVDTGSEFV</sequence>
<dbReference type="GeneID" id="107216848"/>
<dbReference type="RefSeq" id="XP_015509649.1">
    <property type="nucleotide sequence ID" value="XM_015654163.1"/>
</dbReference>
<keyword evidence="1" id="KW-1185">Reference proteome</keyword>
<reference evidence="2 3" key="1">
    <citation type="submission" date="2025-04" db="UniProtKB">
        <authorList>
            <consortium name="RefSeq"/>
        </authorList>
    </citation>
    <scope>IDENTIFICATION</scope>
    <source>
        <tissue evidence="2 3">Whole body</tissue>
    </source>
</reference>
<evidence type="ECO:0000313" key="2">
    <source>
        <dbReference type="RefSeq" id="XP_015509649.1"/>
    </source>
</evidence>
<accession>A0A6J0B3I2</accession>
<dbReference type="Proteomes" id="UP000829291">
    <property type="component" value="Chromosome 4"/>
</dbReference>
<proteinExistence type="predicted"/>
<protein>
    <submittedName>
        <fullName evidence="2 3">Uncharacterized protein LOC107216848</fullName>
    </submittedName>
</protein>
<gene>
    <name evidence="2 3" type="primary">LOC107216848</name>
</gene>
<evidence type="ECO:0000313" key="3">
    <source>
        <dbReference type="RefSeq" id="XP_015509650.1"/>
    </source>
</evidence>
<organism evidence="1 2">
    <name type="scientific">Neodiprion lecontei</name>
    <name type="common">Redheaded pine sawfly</name>
    <dbReference type="NCBI Taxonomy" id="441921"/>
    <lineage>
        <taxon>Eukaryota</taxon>
        <taxon>Metazoa</taxon>
        <taxon>Ecdysozoa</taxon>
        <taxon>Arthropoda</taxon>
        <taxon>Hexapoda</taxon>
        <taxon>Insecta</taxon>
        <taxon>Pterygota</taxon>
        <taxon>Neoptera</taxon>
        <taxon>Endopterygota</taxon>
        <taxon>Hymenoptera</taxon>
        <taxon>Tenthredinoidea</taxon>
        <taxon>Diprionidae</taxon>
        <taxon>Diprioninae</taxon>
        <taxon>Neodiprion</taxon>
    </lineage>
</organism>
<evidence type="ECO:0000313" key="1">
    <source>
        <dbReference type="Proteomes" id="UP000829291"/>
    </source>
</evidence>
<dbReference type="AlphaFoldDB" id="A0A6J0B3I2"/>
<dbReference type="OrthoDB" id="8195095at2759"/>
<dbReference type="RefSeq" id="XP_015509650.1">
    <property type="nucleotide sequence ID" value="XM_015654164.1"/>
</dbReference>
<name>A0A6J0B3I2_NEOLC</name>